<dbReference type="EMBL" id="JAKCXM010000023">
    <property type="protein sequence ID" value="KAJ0407272.1"/>
    <property type="molecule type" value="Genomic_DNA"/>
</dbReference>
<feature type="domain" description="Fatty acid hydroxylase" evidence="6">
    <location>
        <begin position="121"/>
        <end position="246"/>
    </location>
</feature>
<comment type="subcellular location">
    <subcellularLocation>
        <location evidence="1">Membrane</location>
    </subcellularLocation>
</comment>
<feature type="transmembrane region" description="Helical" evidence="5">
    <location>
        <begin position="31"/>
        <end position="56"/>
    </location>
</feature>
<feature type="transmembrane region" description="Helical" evidence="5">
    <location>
        <begin position="179"/>
        <end position="201"/>
    </location>
</feature>
<accession>A0AAD5Q9Q6</accession>
<keyword evidence="2 5" id="KW-0812">Transmembrane</keyword>
<dbReference type="Proteomes" id="UP001209570">
    <property type="component" value="Unassembled WGS sequence"/>
</dbReference>
<dbReference type="GO" id="GO:0016491">
    <property type="term" value="F:oxidoreductase activity"/>
    <property type="evidence" value="ECO:0007669"/>
    <property type="project" value="InterPro"/>
</dbReference>
<feature type="transmembrane region" description="Helical" evidence="5">
    <location>
        <begin position="76"/>
        <end position="95"/>
    </location>
</feature>
<evidence type="ECO:0000256" key="5">
    <source>
        <dbReference type="SAM" id="Phobius"/>
    </source>
</evidence>
<organism evidence="7 8">
    <name type="scientific">Pythium insidiosum</name>
    <name type="common">Pythiosis disease agent</name>
    <dbReference type="NCBI Taxonomy" id="114742"/>
    <lineage>
        <taxon>Eukaryota</taxon>
        <taxon>Sar</taxon>
        <taxon>Stramenopiles</taxon>
        <taxon>Oomycota</taxon>
        <taxon>Peronosporomycetes</taxon>
        <taxon>Pythiales</taxon>
        <taxon>Pythiaceae</taxon>
        <taxon>Pythium</taxon>
    </lineage>
</organism>
<evidence type="ECO:0000256" key="3">
    <source>
        <dbReference type="ARBA" id="ARBA00022989"/>
    </source>
</evidence>
<evidence type="ECO:0000256" key="1">
    <source>
        <dbReference type="ARBA" id="ARBA00004370"/>
    </source>
</evidence>
<evidence type="ECO:0000313" key="8">
    <source>
        <dbReference type="Proteomes" id="UP001209570"/>
    </source>
</evidence>
<comment type="caution">
    <text evidence="7">The sequence shown here is derived from an EMBL/GenBank/DDBJ whole genome shotgun (WGS) entry which is preliminary data.</text>
</comment>
<evidence type="ECO:0000256" key="4">
    <source>
        <dbReference type="ARBA" id="ARBA00023136"/>
    </source>
</evidence>
<dbReference type="AlphaFoldDB" id="A0AAD5Q9Q6"/>
<dbReference type="PANTHER" id="PTHR11863">
    <property type="entry name" value="STEROL DESATURASE"/>
    <property type="match status" value="1"/>
</dbReference>
<gene>
    <name evidence="7" type="ORF">P43SY_008047</name>
</gene>
<sequence>MDLVLDVADSLLLDALYPPSLPRDSLLRQTLSLAGLTLLGAYALYFAGAAFSYVFLFDKRLCEHPRYLKNQVRLEIQYACQSIPVMMLLTLPWFLAEVRGYSQLYDALDAYSPSYLVFSVAFFLFFTDMLIYWIHRLLHHRAVYARIHKPHHKWIVPTPFASHAFHPVDGFLQGLPYHLFILLFPLHRGVFLALYVLVNFWTISIHDGLHVAHNAWLNGAAHHTIHHTDFVYNYGQYFTLWDRLGGSYKEPEPEAEHDKTD</sequence>
<dbReference type="GO" id="GO:0005506">
    <property type="term" value="F:iron ion binding"/>
    <property type="evidence" value="ECO:0007669"/>
    <property type="project" value="InterPro"/>
</dbReference>
<keyword evidence="8" id="KW-1185">Reference proteome</keyword>
<keyword evidence="3 5" id="KW-1133">Transmembrane helix</keyword>
<reference evidence="7" key="1">
    <citation type="submission" date="2021-12" db="EMBL/GenBank/DDBJ databases">
        <title>Prjna785345.</title>
        <authorList>
            <person name="Rujirawat T."/>
            <person name="Krajaejun T."/>
        </authorList>
    </citation>
    <scope>NUCLEOTIDE SEQUENCE</scope>
    <source>
        <strain evidence="7">Pi057C3</strain>
    </source>
</reference>
<proteinExistence type="predicted"/>
<name>A0AAD5Q9Q6_PYTIN</name>
<dbReference type="Pfam" id="PF04116">
    <property type="entry name" value="FA_hydroxylase"/>
    <property type="match status" value="1"/>
</dbReference>
<dbReference type="InterPro" id="IPR006694">
    <property type="entry name" value="Fatty_acid_hydroxylase"/>
</dbReference>
<dbReference type="GO" id="GO:0016020">
    <property type="term" value="C:membrane"/>
    <property type="evidence" value="ECO:0007669"/>
    <property type="project" value="UniProtKB-SubCell"/>
</dbReference>
<feature type="transmembrane region" description="Helical" evidence="5">
    <location>
        <begin position="115"/>
        <end position="134"/>
    </location>
</feature>
<dbReference type="GO" id="GO:0008610">
    <property type="term" value="P:lipid biosynthetic process"/>
    <property type="evidence" value="ECO:0007669"/>
    <property type="project" value="InterPro"/>
</dbReference>
<dbReference type="InterPro" id="IPR050307">
    <property type="entry name" value="Sterol_Desaturase_Related"/>
</dbReference>
<keyword evidence="4 5" id="KW-0472">Membrane</keyword>
<protein>
    <recommendedName>
        <fullName evidence="6">Fatty acid hydroxylase domain-containing protein</fullName>
    </recommendedName>
</protein>
<evidence type="ECO:0000313" key="7">
    <source>
        <dbReference type="EMBL" id="KAJ0407272.1"/>
    </source>
</evidence>
<evidence type="ECO:0000256" key="2">
    <source>
        <dbReference type="ARBA" id="ARBA00022692"/>
    </source>
</evidence>
<evidence type="ECO:0000259" key="6">
    <source>
        <dbReference type="Pfam" id="PF04116"/>
    </source>
</evidence>